<organism evidence="1 2">
    <name type="scientific">Vitrella brassicaformis (strain CCMP3155)</name>
    <dbReference type="NCBI Taxonomy" id="1169540"/>
    <lineage>
        <taxon>Eukaryota</taxon>
        <taxon>Sar</taxon>
        <taxon>Alveolata</taxon>
        <taxon>Colpodellida</taxon>
        <taxon>Vitrellaceae</taxon>
        <taxon>Vitrella</taxon>
    </lineage>
</organism>
<keyword evidence="2" id="KW-1185">Reference proteome</keyword>
<dbReference type="VEuPathDB" id="CryptoDB:Vbra_20711"/>
<name>A0A0G4EQE8_VITBC</name>
<dbReference type="Proteomes" id="UP000041254">
    <property type="component" value="Unassembled WGS sequence"/>
</dbReference>
<gene>
    <name evidence="1" type="ORF">Vbra_20711</name>
</gene>
<evidence type="ECO:0000313" key="1">
    <source>
        <dbReference type="EMBL" id="CEL99659.1"/>
    </source>
</evidence>
<proteinExistence type="predicted"/>
<dbReference type="AlphaFoldDB" id="A0A0G4EQE8"/>
<evidence type="ECO:0000313" key="2">
    <source>
        <dbReference type="Proteomes" id="UP000041254"/>
    </source>
</evidence>
<dbReference type="InParanoid" id="A0A0G4EQE8"/>
<accession>A0A0G4EQE8</accession>
<dbReference type="EMBL" id="CDMY01000286">
    <property type="protein sequence ID" value="CEL99659.1"/>
    <property type="molecule type" value="Genomic_DNA"/>
</dbReference>
<dbReference type="PhylomeDB" id="A0A0G4EQE8"/>
<sequence>MSWIEASPHLTHVHVTPISLPLLTSSLSAAPSLVNLTSLGCILLEATNASFWGPLLSVLEAKGAVGRNGRIHTLSVCIDVDDMEPDGILTSLRALATAIRRLAGEGIWAADSQVTAIPVTSWEDHIMANVVNQRDHGADSTAAQSSSSAAAVCEPSVGGGRRAPLFPNMVLTDDHDDDASGEMADKKPTQRPFQLLVCTPDSFDERLLRLDLKAFDVLPKKIVREMARVAESMKVKTVSVAAPAAARGSFGDYVFESLTQLIIKDSLLTNGMLPSLLATPCNRFPRLRIVFIMTPSIHLVREGGVRELLEPAKGQVEKIIVALTDFPSRYDTSYGTGQPPPSEAAPGLLAQLALESLDVTGHVDKVVLDFMPAQPIGAFRPETCPINHLFATPELAARLPPIKALIISTPYCVHDRFGSVQTDFIMTVINNTCRLMTVQFGEEVTQHLVVGSPHLLRHSPAYLASAAVDDALTSAGSPFVVVRTDDNTLTLER</sequence>
<reference evidence="1 2" key="1">
    <citation type="submission" date="2014-11" db="EMBL/GenBank/DDBJ databases">
        <authorList>
            <person name="Zhu J."/>
            <person name="Qi W."/>
            <person name="Song R."/>
        </authorList>
    </citation>
    <scope>NUCLEOTIDE SEQUENCE [LARGE SCALE GENOMIC DNA]</scope>
</reference>
<protein>
    <submittedName>
        <fullName evidence="1">Uncharacterized protein</fullName>
    </submittedName>
</protein>